<dbReference type="Gene3D" id="3.40.50.300">
    <property type="entry name" value="P-loop containing nucleotide triphosphate hydrolases"/>
    <property type="match status" value="1"/>
</dbReference>
<organism evidence="1 2">
    <name type="scientific">Asticcacaulis biprosthecium C19</name>
    <dbReference type="NCBI Taxonomy" id="715226"/>
    <lineage>
        <taxon>Bacteria</taxon>
        <taxon>Pseudomonadati</taxon>
        <taxon>Pseudomonadota</taxon>
        <taxon>Alphaproteobacteria</taxon>
        <taxon>Caulobacterales</taxon>
        <taxon>Caulobacteraceae</taxon>
        <taxon>Asticcacaulis</taxon>
    </lineage>
</organism>
<dbReference type="RefSeq" id="WP_006271019.1">
    <property type="nucleotide sequence ID" value="NZ_GL883077.1"/>
</dbReference>
<accession>F4QIU4</accession>
<protein>
    <submittedName>
        <fullName evidence="1">Malic enzyme protein</fullName>
    </submittedName>
</protein>
<dbReference type="STRING" id="715226.ABI_02850"/>
<evidence type="ECO:0000313" key="1">
    <source>
        <dbReference type="EMBL" id="EGF91853.1"/>
    </source>
</evidence>
<dbReference type="InterPro" id="IPR027417">
    <property type="entry name" value="P-loop_NTPase"/>
</dbReference>
<dbReference type="eggNOG" id="COG1763">
    <property type="taxonomic scope" value="Bacteria"/>
</dbReference>
<name>F4QIU4_9CAUL</name>
<dbReference type="AlphaFoldDB" id="F4QIU4"/>
<reference evidence="2" key="1">
    <citation type="submission" date="2011-03" db="EMBL/GenBank/DDBJ databases">
        <title>Draft genome sequence of Brevundimonas diminuta.</title>
        <authorList>
            <person name="Brown P.J.B."/>
            <person name="Buechlein A."/>
            <person name="Hemmerich C."/>
            <person name="Brun Y.V."/>
        </authorList>
    </citation>
    <scope>NUCLEOTIDE SEQUENCE [LARGE SCALE GENOMIC DNA]</scope>
    <source>
        <strain evidence="2">C19</strain>
    </source>
</reference>
<sequence length="359" mass="37564">MPDTIGDVFVTAAPDRLQQRLLLARRSFVTRRADLGEAVQFAKASSPVAGDLLLARVERIGQHQALESPQGRRQQMYEGDEIVVAFGNRYAPDQFDAVVPDSLAPCDLVAGGGIAARVRARHGRMKAATRIVPIGLLGDQAGRVLNVSRFALPVAQPGAAPVIVVVGTSMNAGKTTTAAGLIRGLSRAGLRVGATKITGTGSGGDLWSMRDAGARTAFDFTDAGFATTAGCELEQLVTAAKSLIAHAGTGNDIVIAEIADGLLQTETHGLLKSADFARHVHGVVLAAGDAMGAVAAARWLHDHRLPLKLISGCLTQSPLAMREAESVIGLPVATLEQLRDPLQAPELCLRAFEALDIVA</sequence>
<dbReference type="EMBL" id="GL883077">
    <property type="protein sequence ID" value="EGF91853.1"/>
    <property type="molecule type" value="Genomic_DNA"/>
</dbReference>
<gene>
    <name evidence="1" type="ORF">ABI_02850</name>
</gene>
<dbReference type="Proteomes" id="UP000006512">
    <property type="component" value="Unassembled WGS sequence"/>
</dbReference>
<proteinExistence type="predicted"/>
<keyword evidence="2" id="KW-1185">Reference proteome</keyword>
<evidence type="ECO:0000313" key="2">
    <source>
        <dbReference type="Proteomes" id="UP000006512"/>
    </source>
</evidence>
<dbReference type="SUPFAM" id="SSF52540">
    <property type="entry name" value="P-loop containing nucleoside triphosphate hydrolases"/>
    <property type="match status" value="1"/>
</dbReference>
<dbReference type="HOGENOM" id="CLU_064232_0_0_5"/>
<dbReference type="OrthoDB" id="145933at2"/>